<evidence type="ECO:0000313" key="1">
    <source>
        <dbReference type="Proteomes" id="UP000790787"/>
    </source>
</evidence>
<reference evidence="1" key="1">
    <citation type="journal article" date="2014" name="Nat. Commun.">
        <title>The tobacco genome sequence and its comparison with those of tomato and potato.</title>
        <authorList>
            <person name="Sierro N."/>
            <person name="Battey J.N."/>
            <person name="Ouadi S."/>
            <person name="Bakaher N."/>
            <person name="Bovet L."/>
            <person name="Willig A."/>
            <person name="Goepfert S."/>
            <person name="Peitsch M.C."/>
            <person name="Ivanov N.V."/>
        </authorList>
    </citation>
    <scope>NUCLEOTIDE SEQUENCE [LARGE SCALE GENOMIC DNA]</scope>
</reference>
<accession>A0AC58TNG6</accession>
<reference evidence="2" key="2">
    <citation type="submission" date="2025-08" db="UniProtKB">
        <authorList>
            <consortium name="RefSeq"/>
        </authorList>
    </citation>
    <scope>IDENTIFICATION</scope>
    <source>
        <tissue evidence="2">Leaf</tissue>
    </source>
</reference>
<name>A0AC58TNG6_TOBAC</name>
<organism evidence="1 2">
    <name type="scientific">Nicotiana tabacum</name>
    <name type="common">Common tobacco</name>
    <dbReference type="NCBI Taxonomy" id="4097"/>
    <lineage>
        <taxon>Eukaryota</taxon>
        <taxon>Viridiplantae</taxon>
        <taxon>Streptophyta</taxon>
        <taxon>Embryophyta</taxon>
        <taxon>Tracheophyta</taxon>
        <taxon>Spermatophyta</taxon>
        <taxon>Magnoliopsida</taxon>
        <taxon>eudicotyledons</taxon>
        <taxon>Gunneridae</taxon>
        <taxon>Pentapetalae</taxon>
        <taxon>asterids</taxon>
        <taxon>lamiids</taxon>
        <taxon>Solanales</taxon>
        <taxon>Solanaceae</taxon>
        <taxon>Nicotianoideae</taxon>
        <taxon>Nicotianeae</taxon>
        <taxon>Nicotiana</taxon>
    </lineage>
</organism>
<dbReference type="RefSeq" id="XP_075098779.1">
    <property type="nucleotide sequence ID" value="XM_075242678.1"/>
</dbReference>
<protein>
    <submittedName>
        <fullName evidence="2">Uncharacterized protein LOC142175700</fullName>
    </submittedName>
</protein>
<dbReference type="Proteomes" id="UP000790787">
    <property type="component" value="Chromosome 22"/>
</dbReference>
<proteinExistence type="predicted"/>
<keyword evidence="1" id="KW-1185">Reference proteome</keyword>
<evidence type="ECO:0000313" key="2">
    <source>
        <dbReference type="RefSeq" id="XP_075098779.1"/>
    </source>
</evidence>
<gene>
    <name evidence="2" type="primary">LOC142175700</name>
</gene>
<sequence length="260" mass="30568">MNFYYWDEPYLYKQCANQMMRRCIPEKEVELVLYDCHASPYGGHHGGDRTTAKLLNNLLDKYGVRHRVATTYHPQTSGQVEVSNREIKQILEKTVSVNRKDWAAKLDDALWAYRAAHKTPIGASPYMLVYGKACRLHVELEHKAYWAIKKLNMDLEAAGKKRLLQLNELDEFRLHSYKDAKLYKEKTKRWHDKHIKLRHFEPGQQVLLFNSRLKLFSGKLKSRWSGPFEVVRVTPYGAIELRALNGERKFLVNGHRVKHY</sequence>